<dbReference type="Proteomes" id="UP000001307">
    <property type="component" value="Unassembled WGS sequence"/>
</dbReference>
<evidence type="ECO:0000313" key="1">
    <source>
        <dbReference type="EMBL" id="CBY21736.1"/>
    </source>
</evidence>
<reference evidence="1" key="1">
    <citation type="journal article" date="2010" name="Science">
        <title>Plasticity of animal genome architecture unmasked by rapid evolution of a pelagic tunicate.</title>
        <authorList>
            <person name="Denoeud F."/>
            <person name="Henriet S."/>
            <person name="Mungpakdee S."/>
            <person name="Aury J.M."/>
            <person name="Da Silva C."/>
            <person name="Brinkmann H."/>
            <person name="Mikhaleva J."/>
            <person name="Olsen L.C."/>
            <person name="Jubin C."/>
            <person name="Canestro C."/>
            <person name="Bouquet J.M."/>
            <person name="Danks G."/>
            <person name="Poulain J."/>
            <person name="Campsteijn C."/>
            <person name="Adamski M."/>
            <person name="Cross I."/>
            <person name="Yadetie F."/>
            <person name="Muffato M."/>
            <person name="Louis A."/>
            <person name="Butcher S."/>
            <person name="Tsagkogeorga G."/>
            <person name="Konrad A."/>
            <person name="Singh S."/>
            <person name="Jensen M.F."/>
            <person name="Cong E.H."/>
            <person name="Eikeseth-Otteraa H."/>
            <person name="Noel B."/>
            <person name="Anthouard V."/>
            <person name="Porcel B.M."/>
            <person name="Kachouri-Lafond R."/>
            <person name="Nishino A."/>
            <person name="Ugolini M."/>
            <person name="Chourrout P."/>
            <person name="Nishida H."/>
            <person name="Aasland R."/>
            <person name="Huzurbazar S."/>
            <person name="Westhof E."/>
            <person name="Delsuc F."/>
            <person name="Lehrach H."/>
            <person name="Reinhardt R."/>
            <person name="Weissenbach J."/>
            <person name="Roy S.W."/>
            <person name="Artiguenave F."/>
            <person name="Postlethwait J.H."/>
            <person name="Manak J.R."/>
            <person name="Thompson E.M."/>
            <person name="Jaillon O."/>
            <person name="Du Pasquier L."/>
            <person name="Boudinot P."/>
            <person name="Liberles D.A."/>
            <person name="Volff J.N."/>
            <person name="Philippe H."/>
            <person name="Lenhard B."/>
            <person name="Roest Crollius H."/>
            <person name="Wincker P."/>
            <person name="Chourrout D."/>
        </authorList>
    </citation>
    <scope>NUCLEOTIDE SEQUENCE [LARGE SCALE GENOMIC DNA]</scope>
</reference>
<organism evidence="1">
    <name type="scientific">Oikopleura dioica</name>
    <name type="common">Tunicate</name>
    <dbReference type="NCBI Taxonomy" id="34765"/>
    <lineage>
        <taxon>Eukaryota</taxon>
        <taxon>Metazoa</taxon>
        <taxon>Chordata</taxon>
        <taxon>Tunicata</taxon>
        <taxon>Appendicularia</taxon>
        <taxon>Copelata</taxon>
        <taxon>Oikopleuridae</taxon>
        <taxon>Oikopleura</taxon>
    </lineage>
</organism>
<gene>
    <name evidence="1" type="ORF">GSOID_T00009511001</name>
</gene>
<dbReference type="EMBL" id="FN653017">
    <property type="protein sequence ID" value="CBY21736.1"/>
    <property type="molecule type" value="Genomic_DNA"/>
</dbReference>
<keyword evidence="2" id="KW-1185">Reference proteome</keyword>
<proteinExistence type="predicted"/>
<dbReference type="AlphaFoldDB" id="E4WV54"/>
<name>E4WV54_OIKDI</name>
<accession>E4WV54</accession>
<dbReference type="InParanoid" id="E4WV54"/>
<protein>
    <submittedName>
        <fullName evidence="1">Uncharacterized protein</fullName>
    </submittedName>
</protein>
<evidence type="ECO:0000313" key="2">
    <source>
        <dbReference type="Proteomes" id="UP000001307"/>
    </source>
</evidence>
<sequence length="38" mass="4420">MDIGRTLSAVSEELEAIQLRDKAEYKPKYARYMSEITL</sequence>